<evidence type="ECO:0000313" key="3">
    <source>
        <dbReference type="Proteomes" id="UP000663845"/>
    </source>
</evidence>
<comment type="caution">
    <text evidence="1">The sequence shown here is derived from an EMBL/GenBank/DDBJ whole genome shotgun (WGS) entry which is preliminary data.</text>
</comment>
<dbReference type="PANTHER" id="PTHR46068:SF1">
    <property type="entry name" value="TRANSPOSASE IS30-LIKE HTH DOMAIN-CONTAINING PROTEIN"/>
    <property type="match status" value="1"/>
</dbReference>
<dbReference type="InterPro" id="IPR036397">
    <property type="entry name" value="RNaseH_sf"/>
</dbReference>
<proteinExistence type="predicted"/>
<dbReference type="EMBL" id="CAJOAZ010005461">
    <property type="protein sequence ID" value="CAF4100942.1"/>
    <property type="molecule type" value="Genomic_DNA"/>
</dbReference>
<dbReference type="Gene3D" id="3.30.420.10">
    <property type="entry name" value="Ribonuclease H-like superfamily/Ribonuclease H"/>
    <property type="match status" value="1"/>
</dbReference>
<dbReference type="EMBL" id="CAJNOG010003625">
    <property type="protein sequence ID" value="CAF1533787.1"/>
    <property type="molecule type" value="Genomic_DNA"/>
</dbReference>
<dbReference type="GO" id="GO:0003676">
    <property type="term" value="F:nucleic acid binding"/>
    <property type="evidence" value="ECO:0007669"/>
    <property type="project" value="InterPro"/>
</dbReference>
<dbReference type="Proteomes" id="UP000663844">
    <property type="component" value="Unassembled WGS sequence"/>
</dbReference>
<evidence type="ECO:0008006" key="4">
    <source>
        <dbReference type="Google" id="ProtNLM"/>
    </source>
</evidence>
<protein>
    <recommendedName>
        <fullName evidence="4">Transposase</fullName>
    </recommendedName>
</protein>
<sequence>MPSKMDLEEQFRAFILSLKQMNPTWKASDIADEVQSYANPPLLSRDTLRRKINRILHRGTIKDKPGRGGPRTVRTEQMKNVVKRLVHLTRGQSQRKVVAELKRNNIKGEKTSVQRIIKELKLKPFKLRKAQKLSTVNKERRVACTKQLIKKFGERKTKLKWQWNRIINTDFSGIFTMEGFYNSKNDVVYAKNSSEIPADLRNASISKYPVGVMFWGAICSKGLIPQDGPINFTQWLRDQRSTTNSKRLYMTGELYARFLDEEAIPAITEVVEDLNEFIFQDDQDSKHRTKVAMNVISDCFEERIESNDGDAKFADV</sequence>
<name>A0A815VXR5_9BILA</name>
<gene>
    <name evidence="1" type="ORF">JYZ213_LOCUS45298</name>
    <name evidence="2" type="ORF">OXD698_LOCUS35413</name>
</gene>
<reference evidence="1" key="1">
    <citation type="submission" date="2021-02" db="EMBL/GenBank/DDBJ databases">
        <authorList>
            <person name="Nowell W R."/>
        </authorList>
    </citation>
    <scope>NUCLEOTIDE SEQUENCE</scope>
</reference>
<evidence type="ECO:0000313" key="2">
    <source>
        <dbReference type="EMBL" id="CAF4100942.1"/>
    </source>
</evidence>
<accession>A0A815VXR5</accession>
<organism evidence="1 3">
    <name type="scientific">Adineta steineri</name>
    <dbReference type="NCBI Taxonomy" id="433720"/>
    <lineage>
        <taxon>Eukaryota</taxon>
        <taxon>Metazoa</taxon>
        <taxon>Spiralia</taxon>
        <taxon>Gnathifera</taxon>
        <taxon>Rotifera</taxon>
        <taxon>Eurotatoria</taxon>
        <taxon>Bdelloidea</taxon>
        <taxon>Adinetida</taxon>
        <taxon>Adinetidae</taxon>
        <taxon>Adineta</taxon>
    </lineage>
</organism>
<dbReference type="PANTHER" id="PTHR46068">
    <property type="entry name" value="PROTEIN CBG27172"/>
    <property type="match status" value="1"/>
</dbReference>
<dbReference type="Proteomes" id="UP000663845">
    <property type="component" value="Unassembled WGS sequence"/>
</dbReference>
<dbReference type="AlphaFoldDB" id="A0A815VXR5"/>
<evidence type="ECO:0000313" key="1">
    <source>
        <dbReference type="EMBL" id="CAF1533787.1"/>
    </source>
</evidence>